<keyword evidence="19" id="KW-1185">Reference proteome</keyword>
<dbReference type="EMBL" id="JACGXS010000001">
    <property type="protein sequence ID" value="MBA8680902.1"/>
    <property type="molecule type" value="Genomic_DNA"/>
</dbReference>
<evidence type="ECO:0000313" key="19">
    <source>
        <dbReference type="Proteomes" id="UP000547058"/>
    </source>
</evidence>
<dbReference type="CDD" id="cd06225">
    <property type="entry name" value="HAMP"/>
    <property type="match status" value="1"/>
</dbReference>
<dbReference type="SUPFAM" id="SSF47384">
    <property type="entry name" value="Homodimeric domain of signal transducing histidine kinase"/>
    <property type="match status" value="1"/>
</dbReference>
<dbReference type="Gene3D" id="1.10.287.130">
    <property type="match status" value="1"/>
</dbReference>
<dbReference type="Pfam" id="PF00672">
    <property type="entry name" value="HAMP"/>
    <property type="match status" value="1"/>
</dbReference>
<organism evidence="18 19">
    <name type="scientific">Stenotrophomonas tumulicola</name>
    <dbReference type="NCBI Taxonomy" id="1685415"/>
    <lineage>
        <taxon>Bacteria</taxon>
        <taxon>Pseudomonadati</taxon>
        <taxon>Pseudomonadota</taxon>
        <taxon>Gammaproteobacteria</taxon>
        <taxon>Lysobacterales</taxon>
        <taxon>Lysobacteraceae</taxon>
        <taxon>Stenotrophomonas</taxon>
    </lineage>
</organism>
<name>A0A7W3IGM4_9GAMM</name>
<feature type="transmembrane region" description="Helical" evidence="15">
    <location>
        <begin position="12"/>
        <end position="33"/>
    </location>
</feature>
<dbReference type="EC" id="2.7.13.3" evidence="3"/>
<evidence type="ECO:0000256" key="11">
    <source>
        <dbReference type="ARBA" id="ARBA00022840"/>
    </source>
</evidence>
<evidence type="ECO:0000256" key="12">
    <source>
        <dbReference type="ARBA" id="ARBA00022989"/>
    </source>
</evidence>
<dbReference type="PRINTS" id="PR00344">
    <property type="entry name" value="BCTRLSENSOR"/>
</dbReference>
<keyword evidence="10" id="KW-0418">Kinase</keyword>
<dbReference type="SMART" id="SM00387">
    <property type="entry name" value="HATPase_c"/>
    <property type="match status" value="1"/>
</dbReference>
<reference evidence="18 19" key="1">
    <citation type="submission" date="2020-08" db="EMBL/GenBank/DDBJ databases">
        <title>Stenotrophomonas tumulicola JCM 30961.</title>
        <authorList>
            <person name="Deng Y."/>
        </authorList>
    </citation>
    <scope>NUCLEOTIDE SEQUENCE [LARGE SCALE GENOMIC DNA]</scope>
    <source>
        <strain evidence="18 19">JCM 30961</strain>
    </source>
</reference>
<dbReference type="PROSITE" id="PS50109">
    <property type="entry name" value="HIS_KIN"/>
    <property type="match status" value="1"/>
</dbReference>
<keyword evidence="11" id="KW-0067">ATP-binding</keyword>
<evidence type="ECO:0000313" key="18">
    <source>
        <dbReference type="EMBL" id="MBA8680902.1"/>
    </source>
</evidence>
<evidence type="ECO:0000256" key="10">
    <source>
        <dbReference type="ARBA" id="ARBA00022777"/>
    </source>
</evidence>
<keyword evidence="7" id="KW-0808">Transferase</keyword>
<evidence type="ECO:0000256" key="9">
    <source>
        <dbReference type="ARBA" id="ARBA00022741"/>
    </source>
</evidence>
<comment type="caution">
    <text evidence="18">The sequence shown here is derived from an EMBL/GenBank/DDBJ whole genome shotgun (WGS) entry which is preliminary data.</text>
</comment>
<keyword evidence="14 15" id="KW-0472">Membrane</keyword>
<dbReference type="InterPro" id="IPR003660">
    <property type="entry name" value="HAMP_dom"/>
</dbReference>
<dbReference type="InterPro" id="IPR050980">
    <property type="entry name" value="2C_sensor_his_kinase"/>
</dbReference>
<evidence type="ECO:0000256" key="1">
    <source>
        <dbReference type="ARBA" id="ARBA00000085"/>
    </source>
</evidence>
<dbReference type="PANTHER" id="PTHR44936:SF5">
    <property type="entry name" value="SENSOR HISTIDINE KINASE ENVZ"/>
    <property type="match status" value="1"/>
</dbReference>
<proteinExistence type="predicted"/>
<evidence type="ECO:0000256" key="3">
    <source>
        <dbReference type="ARBA" id="ARBA00012438"/>
    </source>
</evidence>
<keyword evidence="8 15" id="KW-0812">Transmembrane</keyword>
<dbReference type="InterPro" id="IPR036890">
    <property type="entry name" value="HATPase_C_sf"/>
</dbReference>
<dbReference type="GO" id="GO:0005524">
    <property type="term" value="F:ATP binding"/>
    <property type="evidence" value="ECO:0007669"/>
    <property type="project" value="UniProtKB-KW"/>
</dbReference>
<keyword evidence="13" id="KW-0902">Two-component regulatory system</keyword>
<evidence type="ECO:0000256" key="6">
    <source>
        <dbReference type="ARBA" id="ARBA00022553"/>
    </source>
</evidence>
<dbReference type="InterPro" id="IPR005467">
    <property type="entry name" value="His_kinase_dom"/>
</dbReference>
<dbReference type="SUPFAM" id="SSF55874">
    <property type="entry name" value="ATPase domain of HSP90 chaperone/DNA topoisomerase II/histidine kinase"/>
    <property type="match status" value="1"/>
</dbReference>
<comment type="subcellular location">
    <subcellularLocation>
        <location evidence="2">Cell inner membrane</location>
        <topology evidence="2">Multi-pass membrane protein</topology>
    </subcellularLocation>
</comment>
<evidence type="ECO:0000256" key="13">
    <source>
        <dbReference type="ARBA" id="ARBA00023012"/>
    </source>
</evidence>
<dbReference type="Proteomes" id="UP000547058">
    <property type="component" value="Unassembled WGS sequence"/>
</dbReference>
<dbReference type="InterPro" id="IPR003594">
    <property type="entry name" value="HATPase_dom"/>
</dbReference>
<keyword evidence="12 15" id="KW-1133">Transmembrane helix</keyword>
<evidence type="ECO:0000256" key="8">
    <source>
        <dbReference type="ARBA" id="ARBA00022692"/>
    </source>
</evidence>
<comment type="catalytic activity">
    <reaction evidence="1">
        <text>ATP + protein L-histidine = ADP + protein N-phospho-L-histidine.</text>
        <dbReference type="EC" id="2.7.13.3"/>
    </reaction>
</comment>
<sequence>MRRFLATTLGQIVAIIASSMLATTLLLMALVYLQNMQAGAPWPWASAHRIVSLVDLLQGVPQDKLRKVTLLASAQRPNMQVTVQDGFVACEGSSSEAFVLGVALRSELPHLTGLSVHACGDADLASNIQVLVPIGRHVLEVRTGTLGYHPFRFGSPAFGAALFLFVSVVAMSLWAIWRVIHPLRRLSEKVEQFARDASPAPITEEGPSEIRSVARAFNSMQDRITGLIEARTRMLAAVSHDLRTPLTRMRLQLELPQGIDRQKLRRNIDEMQAMVSSALAFLGGARDSEAREWIDLDALLATLCDEYEATGASIAYEGPGHIRLLCQPNAIQRALGNLIDNAIDHGSMVEVRAWLDAEAIVVEVADDGPGIPEQRLQEVLEPFVRLDSSRRQRNGSIGLGLAIVDETAKAHGGRLVLANRETGGLLARMILPGQPSPASQ</sequence>
<feature type="domain" description="HAMP" evidence="17">
    <location>
        <begin position="177"/>
        <end position="229"/>
    </location>
</feature>
<dbReference type="SMART" id="SM00304">
    <property type="entry name" value="HAMP"/>
    <property type="match status" value="1"/>
</dbReference>
<dbReference type="SMART" id="SM00388">
    <property type="entry name" value="HisKA"/>
    <property type="match status" value="1"/>
</dbReference>
<evidence type="ECO:0000256" key="2">
    <source>
        <dbReference type="ARBA" id="ARBA00004429"/>
    </source>
</evidence>
<evidence type="ECO:0000256" key="5">
    <source>
        <dbReference type="ARBA" id="ARBA00022519"/>
    </source>
</evidence>
<dbReference type="CDD" id="cd00075">
    <property type="entry name" value="HATPase"/>
    <property type="match status" value="1"/>
</dbReference>
<evidence type="ECO:0000256" key="14">
    <source>
        <dbReference type="ARBA" id="ARBA00023136"/>
    </source>
</evidence>
<dbReference type="CDD" id="cd00082">
    <property type="entry name" value="HisKA"/>
    <property type="match status" value="1"/>
</dbReference>
<dbReference type="SUPFAM" id="SSF158472">
    <property type="entry name" value="HAMP domain-like"/>
    <property type="match status" value="1"/>
</dbReference>
<keyword evidence="9" id="KW-0547">Nucleotide-binding</keyword>
<dbReference type="PROSITE" id="PS50885">
    <property type="entry name" value="HAMP"/>
    <property type="match status" value="1"/>
</dbReference>
<evidence type="ECO:0000256" key="4">
    <source>
        <dbReference type="ARBA" id="ARBA00022475"/>
    </source>
</evidence>
<feature type="transmembrane region" description="Helical" evidence="15">
    <location>
        <begin position="157"/>
        <end position="177"/>
    </location>
</feature>
<dbReference type="GO" id="GO:0005886">
    <property type="term" value="C:plasma membrane"/>
    <property type="evidence" value="ECO:0007669"/>
    <property type="project" value="UniProtKB-SubCell"/>
</dbReference>
<evidence type="ECO:0000256" key="15">
    <source>
        <dbReference type="SAM" id="Phobius"/>
    </source>
</evidence>
<feature type="domain" description="Histidine kinase" evidence="16">
    <location>
        <begin position="237"/>
        <end position="435"/>
    </location>
</feature>
<evidence type="ECO:0000259" key="17">
    <source>
        <dbReference type="PROSITE" id="PS50885"/>
    </source>
</evidence>
<evidence type="ECO:0000259" key="16">
    <source>
        <dbReference type="PROSITE" id="PS50109"/>
    </source>
</evidence>
<dbReference type="PANTHER" id="PTHR44936">
    <property type="entry name" value="SENSOR PROTEIN CREC"/>
    <property type="match status" value="1"/>
</dbReference>
<dbReference type="Pfam" id="PF02518">
    <property type="entry name" value="HATPase_c"/>
    <property type="match status" value="1"/>
</dbReference>
<accession>A0A7W3IGM4</accession>
<dbReference type="InterPro" id="IPR036097">
    <property type="entry name" value="HisK_dim/P_sf"/>
</dbReference>
<evidence type="ECO:0000256" key="7">
    <source>
        <dbReference type="ARBA" id="ARBA00022679"/>
    </source>
</evidence>
<dbReference type="RefSeq" id="WP_182338052.1">
    <property type="nucleotide sequence ID" value="NZ_JACGXS010000001.1"/>
</dbReference>
<dbReference type="GO" id="GO:0000155">
    <property type="term" value="F:phosphorelay sensor kinase activity"/>
    <property type="evidence" value="ECO:0007669"/>
    <property type="project" value="InterPro"/>
</dbReference>
<keyword evidence="4" id="KW-1003">Cell membrane</keyword>
<dbReference type="Pfam" id="PF00512">
    <property type="entry name" value="HisKA"/>
    <property type="match status" value="1"/>
</dbReference>
<keyword evidence="5" id="KW-0997">Cell inner membrane</keyword>
<protein>
    <recommendedName>
        <fullName evidence="3">histidine kinase</fullName>
        <ecNumber evidence="3">2.7.13.3</ecNumber>
    </recommendedName>
</protein>
<dbReference type="InterPro" id="IPR003661">
    <property type="entry name" value="HisK_dim/P_dom"/>
</dbReference>
<keyword evidence="6" id="KW-0597">Phosphoprotein</keyword>
<dbReference type="Gene3D" id="3.30.565.10">
    <property type="entry name" value="Histidine kinase-like ATPase, C-terminal domain"/>
    <property type="match status" value="1"/>
</dbReference>
<gene>
    <name evidence="18" type="ORF">H4O11_03680</name>
</gene>
<dbReference type="InterPro" id="IPR004358">
    <property type="entry name" value="Sig_transdc_His_kin-like_C"/>
</dbReference>
<dbReference type="AlphaFoldDB" id="A0A7W3IGM4"/>